<name>A0A9N9XNW5_PHYSR</name>
<organism evidence="1 2">
    <name type="scientific">Phyllotreta striolata</name>
    <name type="common">Striped flea beetle</name>
    <name type="synonym">Crioceris striolata</name>
    <dbReference type="NCBI Taxonomy" id="444603"/>
    <lineage>
        <taxon>Eukaryota</taxon>
        <taxon>Metazoa</taxon>
        <taxon>Ecdysozoa</taxon>
        <taxon>Arthropoda</taxon>
        <taxon>Hexapoda</taxon>
        <taxon>Insecta</taxon>
        <taxon>Pterygota</taxon>
        <taxon>Neoptera</taxon>
        <taxon>Endopterygota</taxon>
        <taxon>Coleoptera</taxon>
        <taxon>Polyphaga</taxon>
        <taxon>Cucujiformia</taxon>
        <taxon>Chrysomeloidea</taxon>
        <taxon>Chrysomelidae</taxon>
        <taxon>Galerucinae</taxon>
        <taxon>Alticini</taxon>
        <taxon>Phyllotreta</taxon>
    </lineage>
</organism>
<accession>A0A9N9XNW5</accession>
<proteinExistence type="predicted"/>
<dbReference type="AlphaFoldDB" id="A0A9N9XNW5"/>
<keyword evidence="2" id="KW-1185">Reference proteome</keyword>
<dbReference type="Proteomes" id="UP001153712">
    <property type="component" value="Chromosome 3"/>
</dbReference>
<sequence length="144" mass="16375">MGAEQSSVDLRDYDVECQLPSYIKRVDSSFILAMHNGSYYPCIIIRPALIINGGYTVYFFHIQGENEVPANGIIGNLSCLKNCEVSYTDEKGNKCIGRIIGTNQNHRSMIDQPLNFFIQNNDRCEWVSFPYIYLTKTQAKVICC</sequence>
<dbReference type="OrthoDB" id="6713800at2759"/>
<gene>
    <name evidence="1" type="ORF">PHYEVI_LOCUS6413</name>
</gene>
<reference evidence="1" key="1">
    <citation type="submission" date="2022-01" db="EMBL/GenBank/DDBJ databases">
        <authorList>
            <person name="King R."/>
        </authorList>
    </citation>
    <scope>NUCLEOTIDE SEQUENCE</scope>
</reference>
<dbReference type="EMBL" id="OU900096">
    <property type="protein sequence ID" value="CAG9860056.1"/>
    <property type="molecule type" value="Genomic_DNA"/>
</dbReference>
<evidence type="ECO:0000313" key="2">
    <source>
        <dbReference type="Proteomes" id="UP001153712"/>
    </source>
</evidence>
<evidence type="ECO:0000313" key="1">
    <source>
        <dbReference type="EMBL" id="CAG9860056.1"/>
    </source>
</evidence>
<protein>
    <submittedName>
        <fullName evidence="1">Uncharacterized protein</fullName>
    </submittedName>
</protein>